<accession>A0A238FKI6</accession>
<feature type="region of interest" description="Disordered" evidence="5">
    <location>
        <begin position="26"/>
        <end position="45"/>
    </location>
</feature>
<dbReference type="GO" id="GO:0006272">
    <property type="term" value="P:leading strand elongation"/>
    <property type="evidence" value="ECO:0007669"/>
    <property type="project" value="TreeGrafter"/>
</dbReference>
<evidence type="ECO:0000313" key="7">
    <source>
        <dbReference type="Proteomes" id="UP000198372"/>
    </source>
</evidence>
<evidence type="ECO:0000256" key="2">
    <source>
        <dbReference type="ARBA" id="ARBA00023242"/>
    </source>
</evidence>
<dbReference type="EMBL" id="FMSP01000020">
    <property type="protein sequence ID" value="SCV74310.1"/>
    <property type="molecule type" value="Genomic_DNA"/>
</dbReference>
<dbReference type="OrthoDB" id="1707486at2759"/>
<feature type="region of interest" description="Disordered" evidence="5">
    <location>
        <begin position="137"/>
        <end position="265"/>
    </location>
</feature>
<feature type="compositionally biased region" description="Polar residues" evidence="5">
    <location>
        <begin position="143"/>
        <end position="152"/>
    </location>
</feature>
<dbReference type="GO" id="GO:0006974">
    <property type="term" value="P:DNA damage response"/>
    <property type="evidence" value="ECO:0007669"/>
    <property type="project" value="TreeGrafter"/>
</dbReference>
<evidence type="ECO:0000256" key="5">
    <source>
        <dbReference type="SAM" id="MobiDB-lite"/>
    </source>
</evidence>
<evidence type="ECO:0000313" key="6">
    <source>
        <dbReference type="EMBL" id="SCV74310.1"/>
    </source>
</evidence>
<dbReference type="Proteomes" id="UP000198372">
    <property type="component" value="Unassembled WGS sequence"/>
</dbReference>
<evidence type="ECO:0000256" key="4">
    <source>
        <dbReference type="ARBA" id="ARBA00042096"/>
    </source>
</evidence>
<reference evidence="7" key="1">
    <citation type="submission" date="2016-09" db="EMBL/GenBank/DDBJ databases">
        <authorList>
            <person name="Jeantristanb JTB J.-T."/>
            <person name="Ricardo R."/>
        </authorList>
    </citation>
    <scope>NUCLEOTIDE SEQUENCE [LARGE SCALE GENOMIC DNA]</scope>
</reference>
<dbReference type="GO" id="GO:0008623">
    <property type="term" value="C:CHRAC"/>
    <property type="evidence" value="ECO:0007669"/>
    <property type="project" value="TreeGrafter"/>
</dbReference>
<dbReference type="AlphaFoldDB" id="A0A238FKI6"/>
<dbReference type="InterPro" id="IPR051377">
    <property type="entry name" value="DNA_Pol-Epsilon_Subunit"/>
</dbReference>
<keyword evidence="7" id="KW-1185">Reference proteome</keyword>
<sequence length="265" mass="28201">MPRKTSVSGAAAIAAAAQAATVAATSNATPGTTTDDPTHHAGSSADTMGLAQFELPKALITRIAKASEMPLALVKSSTIFINYLAALSHDAAHEKNQKTISATHVLEAIKELGWDDQQALNKYLAVQLRAFRKNVQDKKNGLKPTTTTSKPNSAAAAVPLAVPLVGAEEPTRKTRATRKTAAAAQQAENEVEAASQIAEANGARPLGEEEDDAEQDPYLTEEEDEDQVDLGPEEEEEDVVDDEEELDEEVDDAKGLDDDPMQDDD</sequence>
<dbReference type="GO" id="GO:0008622">
    <property type="term" value="C:epsilon DNA polymerase complex"/>
    <property type="evidence" value="ECO:0007669"/>
    <property type="project" value="TreeGrafter"/>
</dbReference>
<dbReference type="Gene3D" id="1.10.20.10">
    <property type="entry name" value="Histone, subunit A"/>
    <property type="match status" value="1"/>
</dbReference>
<dbReference type="PANTHER" id="PTHR46172:SF1">
    <property type="entry name" value="DNA POLYMERASE EPSILON SUBUNIT 3"/>
    <property type="match status" value="1"/>
</dbReference>
<organism evidence="6 7">
    <name type="scientific">Microbotryum intermedium</name>
    <dbReference type="NCBI Taxonomy" id="269621"/>
    <lineage>
        <taxon>Eukaryota</taxon>
        <taxon>Fungi</taxon>
        <taxon>Dikarya</taxon>
        <taxon>Basidiomycota</taxon>
        <taxon>Pucciniomycotina</taxon>
        <taxon>Microbotryomycetes</taxon>
        <taxon>Microbotryales</taxon>
        <taxon>Microbotryaceae</taxon>
        <taxon>Microbotryum</taxon>
    </lineage>
</organism>
<keyword evidence="2" id="KW-0539">Nucleus</keyword>
<name>A0A238FKI6_9BASI</name>
<dbReference type="GO" id="GO:0031490">
    <property type="term" value="F:chromatin DNA binding"/>
    <property type="evidence" value="ECO:0007669"/>
    <property type="project" value="TreeGrafter"/>
</dbReference>
<gene>
    <name evidence="6" type="ORF">BQ2448_6742</name>
</gene>
<protein>
    <recommendedName>
        <fullName evidence="3">DNA polymerase epsilon subunit D</fullName>
    </recommendedName>
    <alternativeName>
        <fullName evidence="4">DNA polymerase II subunit D</fullName>
    </alternativeName>
</protein>
<feature type="compositionally biased region" description="Acidic residues" evidence="5">
    <location>
        <begin position="208"/>
        <end position="251"/>
    </location>
</feature>
<dbReference type="GO" id="GO:0031507">
    <property type="term" value="P:heterochromatin formation"/>
    <property type="evidence" value="ECO:0007669"/>
    <property type="project" value="TreeGrafter"/>
</dbReference>
<dbReference type="GO" id="GO:0046982">
    <property type="term" value="F:protein heterodimerization activity"/>
    <property type="evidence" value="ECO:0007669"/>
    <property type="project" value="InterPro"/>
</dbReference>
<feature type="compositionally biased region" description="Low complexity" evidence="5">
    <location>
        <begin position="179"/>
        <end position="194"/>
    </location>
</feature>
<proteinExistence type="predicted"/>
<dbReference type="CDD" id="cd22928">
    <property type="entry name" value="HFD_POLE3_DPB4"/>
    <property type="match status" value="1"/>
</dbReference>
<comment type="subcellular location">
    <subcellularLocation>
        <location evidence="1">Nucleus</location>
    </subcellularLocation>
</comment>
<dbReference type="SUPFAM" id="SSF47113">
    <property type="entry name" value="Histone-fold"/>
    <property type="match status" value="1"/>
</dbReference>
<dbReference type="InterPro" id="IPR009072">
    <property type="entry name" value="Histone-fold"/>
</dbReference>
<dbReference type="STRING" id="269621.A0A238FKI6"/>
<dbReference type="PANTHER" id="PTHR46172">
    <property type="entry name" value="DNA POLYMERASE EPSILON SUBUNIT 3"/>
    <property type="match status" value="1"/>
</dbReference>
<evidence type="ECO:0000256" key="3">
    <source>
        <dbReference type="ARBA" id="ARBA00039775"/>
    </source>
</evidence>
<feature type="compositionally biased region" description="Low complexity" evidence="5">
    <location>
        <begin position="154"/>
        <end position="168"/>
    </location>
</feature>
<evidence type="ECO:0000256" key="1">
    <source>
        <dbReference type="ARBA" id="ARBA00004123"/>
    </source>
</evidence>
<feature type="compositionally biased region" description="Low complexity" evidence="5">
    <location>
        <begin position="26"/>
        <end position="35"/>
    </location>
</feature>